<sequence>MKKRTKQILFVIIIVLILIIGVIVLNLYNKGFKFYTYTTENYITEQIEGIIGIDDGKNYSGKIEELSIKEMDDSYLGFFCIKDNNENQCVIAKYKECFNLGSHIVLNLDKIIKGSNSVTMVELSEENNNDFLILISKDEDKYESLNIVSMNNEEILDNIILTDEGIKEFGGELLKDNIYLLQYKADAYKEIGIELVKKSEE</sequence>
<evidence type="ECO:0000313" key="3">
    <source>
        <dbReference type="Proteomes" id="UP000767334"/>
    </source>
</evidence>
<keyword evidence="1" id="KW-1133">Transmembrane helix</keyword>
<protein>
    <submittedName>
        <fullName evidence="2">Uncharacterized protein</fullName>
    </submittedName>
</protein>
<dbReference type="RefSeq" id="WP_148321961.1">
    <property type="nucleotide sequence ID" value="NZ_JACJLL010000094.1"/>
</dbReference>
<evidence type="ECO:0000256" key="1">
    <source>
        <dbReference type="SAM" id="Phobius"/>
    </source>
</evidence>
<gene>
    <name evidence="2" type="ORF">H6A19_12880</name>
</gene>
<accession>A0ABS2FK06</accession>
<keyword evidence="3" id="KW-1185">Reference proteome</keyword>
<comment type="caution">
    <text evidence="2">The sequence shown here is derived from an EMBL/GenBank/DDBJ whole genome shotgun (WGS) entry which is preliminary data.</text>
</comment>
<keyword evidence="1" id="KW-0812">Transmembrane</keyword>
<name>A0ABS2FK06_9CLOT</name>
<reference evidence="2 3" key="1">
    <citation type="journal article" date="2021" name="Sci. Rep.">
        <title>The distribution of antibiotic resistance genes in chicken gut microbiota commensals.</title>
        <authorList>
            <person name="Juricova H."/>
            <person name="Matiasovicova J."/>
            <person name="Kubasova T."/>
            <person name="Cejkova D."/>
            <person name="Rychlik I."/>
        </authorList>
    </citation>
    <scope>NUCLEOTIDE SEQUENCE [LARGE SCALE GENOMIC DNA]</scope>
    <source>
        <strain evidence="2 3">An435</strain>
    </source>
</reference>
<evidence type="ECO:0000313" key="2">
    <source>
        <dbReference type="EMBL" id="MBM6820218.1"/>
    </source>
</evidence>
<organism evidence="2 3">
    <name type="scientific">Clostridium saudiense</name>
    <dbReference type="NCBI Taxonomy" id="1414720"/>
    <lineage>
        <taxon>Bacteria</taxon>
        <taxon>Bacillati</taxon>
        <taxon>Bacillota</taxon>
        <taxon>Clostridia</taxon>
        <taxon>Eubacteriales</taxon>
        <taxon>Clostridiaceae</taxon>
        <taxon>Clostridium</taxon>
    </lineage>
</organism>
<keyword evidence="1" id="KW-0472">Membrane</keyword>
<feature type="transmembrane region" description="Helical" evidence="1">
    <location>
        <begin position="7"/>
        <end position="28"/>
    </location>
</feature>
<dbReference type="EMBL" id="JACJLL010000094">
    <property type="protein sequence ID" value="MBM6820218.1"/>
    <property type="molecule type" value="Genomic_DNA"/>
</dbReference>
<proteinExistence type="predicted"/>
<dbReference type="Proteomes" id="UP000767334">
    <property type="component" value="Unassembled WGS sequence"/>
</dbReference>